<evidence type="ECO:0000256" key="1">
    <source>
        <dbReference type="SAM" id="MobiDB-lite"/>
    </source>
</evidence>
<gene>
    <name evidence="2" type="ORF">GOBAR_AA17371</name>
</gene>
<feature type="region of interest" description="Disordered" evidence="1">
    <location>
        <begin position="145"/>
        <end position="178"/>
    </location>
</feature>
<sequence>MPNAMKLLNKLLANKRKLDEASHVELNAEMSLNEVHERFSSNSRGPIHEDRRLLIEELDQWWTHKLRTPNKPNLRRNELNNFPNQLMVGDRVLLDVANLHIVATSPNEEIPLTVLSIFLFAGIRSINSSNHHDHSTESNKVFEHRFSTPNGRSHSRASSRVTTTDGNTAVSYGRAKTG</sequence>
<evidence type="ECO:0000313" key="2">
    <source>
        <dbReference type="EMBL" id="PPS03298.1"/>
    </source>
</evidence>
<evidence type="ECO:0000313" key="3">
    <source>
        <dbReference type="Proteomes" id="UP000239757"/>
    </source>
</evidence>
<accession>A0A2P5XIW1</accession>
<dbReference type="AlphaFoldDB" id="A0A2P5XIW1"/>
<dbReference type="EMBL" id="KZ664773">
    <property type="protein sequence ID" value="PPS03298.1"/>
    <property type="molecule type" value="Genomic_DNA"/>
</dbReference>
<feature type="compositionally biased region" description="Polar residues" evidence="1">
    <location>
        <begin position="147"/>
        <end position="170"/>
    </location>
</feature>
<protein>
    <submittedName>
        <fullName evidence="2">Uncharacterized protein</fullName>
    </submittedName>
</protein>
<proteinExistence type="predicted"/>
<dbReference type="Proteomes" id="UP000239757">
    <property type="component" value="Unassembled WGS sequence"/>
</dbReference>
<reference evidence="2 3" key="1">
    <citation type="submission" date="2015-01" db="EMBL/GenBank/DDBJ databases">
        <title>Genome of allotetraploid Gossypium barbadense reveals genomic plasticity and fiber elongation in cotton evolution.</title>
        <authorList>
            <person name="Chen X."/>
            <person name="Liu X."/>
            <person name="Zhao B."/>
            <person name="Zheng H."/>
            <person name="Hu Y."/>
            <person name="Lu G."/>
            <person name="Yang C."/>
            <person name="Chen J."/>
            <person name="Shan C."/>
            <person name="Zhang L."/>
            <person name="Zhou Y."/>
            <person name="Wang L."/>
            <person name="Guo W."/>
            <person name="Bai Y."/>
            <person name="Ruan J."/>
            <person name="Shangguan X."/>
            <person name="Mao Y."/>
            <person name="Jiang J."/>
            <person name="Zhu Y."/>
            <person name="Lei J."/>
            <person name="Kang H."/>
            <person name="Chen S."/>
            <person name="He X."/>
            <person name="Wang R."/>
            <person name="Wang Y."/>
            <person name="Chen J."/>
            <person name="Wang L."/>
            <person name="Yu S."/>
            <person name="Wang B."/>
            <person name="Wei J."/>
            <person name="Song S."/>
            <person name="Lu X."/>
            <person name="Gao Z."/>
            <person name="Gu W."/>
            <person name="Deng X."/>
            <person name="Ma D."/>
            <person name="Wang S."/>
            <person name="Liang W."/>
            <person name="Fang L."/>
            <person name="Cai C."/>
            <person name="Zhu X."/>
            <person name="Zhou B."/>
            <person name="Zhang Y."/>
            <person name="Chen Z."/>
            <person name="Xu S."/>
            <person name="Zhu R."/>
            <person name="Wang S."/>
            <person name="Zhang T."/>
            <person name="Zhao G."/>
        </authorList>
    </citation>
    <scope>NUCLEOTIDE SEQUENCE [LARGE SCALE GENOMIC DNA]</scope>
    <source>
        <strain evidence="3">cv. Xinhai21</strain>
        <tissue evidence="2">Leaf</tissue>
    </source>
</reference>
<name>A0A2P5XIW1_GOSBA</name>
<organism evidence="2 3">
    <name type="scientific">Gossypium barbadense</name>
    <name type="common">Sea Island cotton</name>
    <name type="synonym">Hibiscus barbadensis</name>
    <dbReference type="NCBI Taxonomy" id="3634"/>
    <lineage>
        <taxon>Eukaryota</taxon>
        <taxon>Viridiplantae</taxon>
        <taxon>Streptophyta</taxon>
        <taxon>Embryophyta</taxon>
        <taxon>Tracheophyta</taxon>
        <taxon>Spermatophyta</taxon>
        <taxon>Magnoliopsida</taxon>
        <taxon>eudicotyledons</taxon>
        <taxon>Gunneridae</taxon>
        <taxon>Pentapetalae</taxon>
        <taxon>rosids</taxon>
        <taxon>malvids</taxon>
        <taxon>Malvales</taxon>
        <taxon>Malvaceae</taxon>
        <taxon>Malvoideae</taxon>
        <taxon>Gossypium</taxon>
    </lineage>
</organism>
<dbReference type="OrthoDB" id="1725265at2759"/>